<proteinExistence type="inferred from homology"/>
<evidence type="ECO:0000259" key="16">
    <source>
        <dbReference type="PROSITE" id="PS50902"/>
    </source>
</evidence>
<dbReference type="GO" id="GO:0031591">
    <property type="term" value="P:wybutosine biosynthetic process"/>
    <property type="evidence" value="ECO:0007669"/>
    <property type="project" value="TreeGrafter"/>
</dbReference>
<dbReference type="GO" id="GO:0051539">
    <property type="term" value="F:4 iron, 4 sulfur cluster binding"/>
    <property type="evidence" value="ECO:0007669"/>
    <property type="project" value="UniProtKB-KW"/>
</dbReference>
<feature type="domain" description="Flavodoxin-like" evidence="16">
    <location>
        <begin position="169"/>
        <end position="333"/>
    </location>
</feature>
<keyword evidence="12" id="KW-0456">Lyase</keyword>
<comment type="pathway">
    <text evidence="2">tRNA modification; wybutosine-tRNA(Phe) biosynthesis.</text>
</comment>
<dbReference type="SUPFAM" id="SSF52218">
    <property type="entry name" value="Flavoproteins"/>
    <property type="match status" value="1"/>
</dbReference>
<dbReference type="Gene3D" id="3.40.50.360">
    <property type="match status" value="1"/>
</dbReference>
<evidence type="ECO:0000256" key="1">
    <source>
        <dbReference type="ARBA" id="ARBA00001966"/>
    </source>
</evidence>
<dbReference type="PANTHER" id="PTHR13930:SF0">
    <property type="entry name" value="S-ADENOSYL-L-METHIONINE-DEPENDENT TRNA 4-DEMETHYLWYOSINE SYNTHASE TYW1-RELATED"/>
    <property type="match status" value="1"/>
</dbReference>
<evidence type="ECO:0000256" key="6">
    <source>
        <dbReference type="ARBA" id="ARBA00022691"/>
    </source>
</evidence>
<keyword evidence="6" id="KW-0949">S-adenosyl-L-methionine</keyword>
<dbReference type="GeneID" id="25902232"/>
<dbReference type="InterPro" id="IPR008254">
    <property type="entry name" value="Flavodoxin/NO_synth"/>
</dbReference>
<comment type="similarity">
    <text evidence="3">Belongs to the TYW1 family.</text>
</comment>
<evidence type="ECO:0000256" key="2">
    <source>
        <dbReference type="ARBA" id="ARBA00004797"/>
    </source>
</evidence>
<dbReference type="UniPathway" id="UPA00375"/>
<evidence type="ECO:0000256" key="14">
    <source>
        <dbReference type="ARBA" id="ARBA00049466"/>
    </source>
</evidence>
<evidence type="ECO:0000256" key="13">
    <source>
        <dbReference type="ARBA" id="ARBA00025368"/>
    </source>
</evidence>
<dbReference type="Gene3D" id="3.20.20.70">
    <property type="entry name" value="Aldolase class I"/>
    <property type="match status" value="1"/>
</dbReference>
<dbReference type="EC" id="4.1.3.44" evidence="4"/>
<keyword evidence="7" id="KW-0819">tRNA processing</keyword>
<protein>
    <recommendedName>
        <fullName evidence="4">tRNA 4-demethylwyosine synthase (AdoMet-dependent)</fullName>
        <ecNumber evidence="4">4.1.3.44</ecNumber>
    </recommendedName>
</protein>
<comment type="cofactor">
    <cofactor evidence="1">
        <name>[4Fe-4S] cluster</name>
        <dbReference type="ChEBI" id="CHEBI:49883"/>
    </cofactor>
</comment>
<dbReference type="InterPro" id="IPR007197">
    <property type="entry name" value="rSAM"/>
</dbReference>
<accession>A0A0L0GAT5</accession>
<dbReference type="InterPro" id="IPR058240">
    <property type="entry name" value="rSAM_sf"/>
</dbReference>
<dbReference type="InterPro" id="IPR013785">
    <property type="entry name" value="Aldolase_TIM"/>
</dbReference>
<comment type="function">
    <text evidence="13">Probable component of the wybutosine biosynthesis pathway. Wybutosine is a hyper modified guanosine with a tricyclic base found at the 3'-position adjacent to the anticodon of eukaryotic phenylalanine tRNA. Catalyzes the condensation of N-methylguanine with 2 carbon atoms from pyruvate to form the tricyclic 4-demethylwyosine, an intermediate in wybutosine biosynthesis.</text>
</comment>
<evidence type="ECO:0000256" key="9">
    <source>
        <dbReference type="ARBA" id="ARBA00022741"/>
    </source>
</evidence>
<dbReference type="GO" id="GO:0046872">
    <property type="term" value="F:metal ion binding"/>
    <property type="evidence" value="ECO:0007669"/>
    <property type="project" value="UniProtKB-KW"/>
</dbReference>
<dbReference type="PANTHER" id="PTHR13930">
    <property type="entry name" value="S-ADENOSYL-L-METHIONINE-DEPENDENT TRNA 4-DEMETHYLWYOSINE SYNTHASE"/>
    <property type="match status" value="1"/>
</dbReference>
<dbReference type="FunFam" id="3.20.20.70:FF:000196">
    <property type="entry name" value="S-adenosyl-L-methionine-dependent tRNA 4-demethylwyosine synthase"/>
    <property type="match status" value="1"/>
</dbReference>
<evidence type="ECO:0000259" key="17">
    <source>
        <dbReference type="PROSITE" id="PS51918"/>
    </source>
</evidence>
<dbReference type="PRINTS" id="PR00369">
    <property type="entry name" value="FLAVODOXIN"/>
</dbReference>
<dbReference type="Proteomes" id="UP000054560">
    <property type="component" value="Unassembled WGS sequence"/>
</dbReference>
<dbReference type="GO" id="GO:0010181">
    <property type="term" value="F:FMN binding"/>
    <property type="evidence" value="ECO:0007669"/>
    <property type="project" value="InterPro"/>
</dbReference>
<keyword evidence="10" id="KW-0408">Iron</keyword>
<evidence type="ECO:0000256" key="5">
    <source>
        <dbReference type="ARBA" id="ARBA00022485"/>
    </source>
</evidence>
<dbReference type="InterPro" id="IPR034556">
    <property type="entry name" value="tRNA_wybutosine-synthase"/>
</dbReference>
<reference evidence="18 19" key="1">
    <citation type="submission" date="2011-02" db="EMBL/GenBank/DDBJ databases">
        <title>The Genome Sequence of Sphaeroforma arctica JP610.</title>
        <authorList>
            <consortium name="The Broad Institute Genome Sequencing Platform"/>
            <person name="Russ C."/>
            <person name="Cuomo C."/>
            <person name="Young S.K."/>
            <person name="Zeng Q."/>
            <person name="Gargeya S."/>
            <person name="Alvarado L."/>
            <person name="Berlin A."/>
            <person name="Chapman S.B."/>
            <person name="Chen Z."/>
            <person name="Freedman E."/>
            <person name="Gellesch M."/>
            <person name="Goldberg J."/>
            <person name="Griggs A."/>
            <person name="Gujja S."/>
            <person name="Heilman E."/>
            <person name="Heiman D."/>
            <person name="Howarth C."/>
            <person name="Mehta T."/>
            <person name="Neiman D."/>
            <person name="Pearson M."/>
            <person name="Roberts A."/>
            <person name="Saif S."/>
            <person name="Shea T."/>
            <person name="Shenoy N."/>
            <person name="Sisk P."/>
            <person name="Stolte C."/>
            <person name="Sykes S."/>
            <person name="White J."/>
            <person name="Yandava C."/>
            <person name="Burger G."/>
            <person name="Gray M.W."/>
            <person name="Holland P.W.H."/>
            <person name="King N."/>
            <person name="Lang F.B.F."/>
            <person name="Roger A.J."/>
            <person name="Ruiz-Trillo I."/>
            <person name="Haas B."/>
            <person name="Nusbaum C."/>
            <person name="Birren B."/>
        </authorList>
    </citation>
    <scope>NUCLEOTIDE SEQUENCE [LARGE SCALE GENOMIC DNA]</scope>
    <source>
        <strain evidence="18 19">JP610</strain>
    </source>
</reference>
<evidence type="ECO:0000256" key="12">
    <source>
        <dbReference type="ARBA" id="ARBA00023239"/>
    </source>
</evidence>
<dbReference type="OrthoDB" id="271553at2759"/>
<dbReference type="Pfam" id="PF08608">
    <property type="entry name" value="Wyosine_form"/>
    <property type="match status" value="1"/>
</dbReference>
<dbReference type="STRING" id="667725.A0A0L0GAT5"/>
<evidence type="ECO:0000256" key="11">
    <source>
        <dbReference type="ARBA" id="ARBA00023014"/>
    </source>
</evidence>
<dbReference type="Pfam" id="PF04055">
    <property type="entry name" value="Radical_SAM"/>
    <property type="match status" value="1"/>
</dbReference>
<evidence type="ECO:0000313" key="19">
    <source>
        <dbReference type="Proteomes" id="UP000054560"/>
    </source>
</evidence>
<evidence type="ECO:0000313" key="18">
    <source>
        <dbReference type="EMBL" id="KNC86112.1"/>
    </source>
</evidence>
<dbReference type="InterPro" id="IPR029039">
    <property type="entry name" value="Flavoprotein-like_sf"/>
</dbReference>
<comment type="catalytic activity">
    <reaction evidence="14">
        <text>N(1)-methylguanosine(37) in tRNA(Phe) + pyruvate + S-adenosyl-L-methionine = 4-demethylwyosine(37) in tRNA(Phe) + 5'-deoxyadenosine + L-methionine + CO2 + H2O</text>
        <dbReference type="Rhea" id="RHEA:36347"/>
        <dbReference type="Rhea" id="RHEA-COMP:10164"/>
        <dbReference type="Rhea" id="RHEA-COMP:10165"/>
        <dbReference type="ChEBI" id="CHEBI:15361"/>
        <dbReference type="ChEBI" id="CHEBI:15377"/>
        <dbReference type="ChEBI" id="CHEBI:16526"/>
        <dbReference type="ChEBI" id="CHEBI:17319"/>
        <dbReference type="ChEBI" id="CHEBI:57844"/>
        <dbReference type="ChEBI" id="CHEBI:59789"/>
        <dbReference type="ChEBI" id="CHEBI:64315"/>
        <dbReference type="ChEBI" id="CHEBI:73542"/>
        <dbReference type="EC" id="4.1.3.44"/>
    </reaction>
</comment>
<feature type="domain" description="Radical SAM core" evidence="17">
    <location>
        <begin position="453"/>
        <end position="697"/>
    </location>
</feature>
<keyword evidence="9" id="KW-0547">Nucleotide-binding</keyword>
<dbReference type="AlphaFoldDB" id="A0A0L0GAT5"/>
<sequence>MKTVTLIWIAVLILALARNAYAPWTLVTTLTFSAIAVVLLVLHLTDDDGLDASRENHKATSLADKRKAIYTADQRTSAEAEASAKDAPSGCCKDASVASGTSAGEGYCKSAAVETSEQARESGCCKSVSSDAQVSSGGCCQSEETASESGCCKTQAEEKPTYDEGRVYCKILFSSVKGTCKGMAAELNALMLSELADGGLKKENVQVIDLADYNPLDLEEEDLQCLMVFIVPTYSGGLPPESSAGLCLYLEDCHLDQRVSKKHLQDIRYAVFGCGHSSYISAHYNTVGKNVDRWLQALGGRRRFGLGLGNQDVTESKNGSIEADFTEWAQRLVRTYQNKPLGGPAAGDNVVEQNVVTEEAYESDSSSYSDEEDGNQDDGMQDLEDMGPLMAKMKAQKKKESSGGPREMITPALRKSLTKQGYKLIGTHSGVKLCRWTKSMLRGRGGCYKHTFYGIDSHRCMEATPNLACANKCIFCWRQHTNPVGTEWKWKVDEADMIVNEAIKNHRALIKTAKGIAGLIPERYEEGLNVKHCALSLVGEPIMYPQINRFIGLLHERRISSFMVTNAQFPEAITRLSPVTQLYVSVDAATPESLKRIDRPLFSDFWERLMSSLDELGRKQQRTVYRLTLVAGFNIEEIVQYAKLIQRAKPQFIEIKGVTYCGTSDASVMTMQNVPWHEEVVGFVQQLCDLTPGYSIASEHEHSNCVLVARDEFKIDGQWHTWIDYDKFHDLNDRFNKTGEKFTSLDFAVKTPSWAVFGCDEQGFDPEETRHYRRRQNKAGGL</sequence>
<keyword evidence="19" id="KW-1185">Reference proteome</keyword>
<dbReference type="PROSITE" id="PS51918">
    <property type="entry name" value="RADICAL_SAM"/>
    <property type="match status" value="1"/>
</dbReference>
<evidence type="ECO:0000256" key="10">
    <source>
        <dbReference type="ARBA" id="ARBA00023004"/>
    </source>
</evidence>
<dbReference type="SFLD" id="SFLDF00284">
    <property type="entry name" value="tRNA_wybutosine-synthesizing"/>
    <property type="match status" value="1"/>
</dbReference>
<dbReference type="GO" id="GO:0102521">
    <property type="term" value="F:tRNA-4-demethylwyosine synthase activity"/>
    <property type="evidence" value="ECO:0007669"/>
    <property type="project" value="UniProtKB-EC"/>
</dbReference>
<keyword evidence="5" id="KW-0004">4Fe-4S</keyword>
<keyword evidence="11" id="KW-0411">Iron-sulfur</keyword>
<dbReference type="InterPro" id="IPR001094">
    <property type="entry name" value="Flavdoxin-like"/>
</dbReference>
<evidence type="ECO:0000256" key="3">
    <source>
        <dbReference type="ARBA" id="ARBA00010115"/>
    </source>
</evidence>
<dbReference type="SUPFAM" id="SSF102114">
    <property type="entry name" value="Radical SAM enzymes"/>
    <property type="match status" value="1"/>
</dbReference>
<dbReference type="SFLD" id="SFLDG01071">
    <property type="entry name" value="tRNA_wybutosine-synthesizing"/>
    <property type="match status" value="1"/>
</dbReference>
<evidence type="ECO:0000256" key="15">
    <source>
        <dbReference type="SAM" id="MobiDB-lite"/>
    </source>
</evidence>
<dbReference type="PROSITE" id="PS50902">
    <property type="entry name" value="FLAVODOXIN_LIKE"/>
    <property type="match status" value="1"/>
</dbReference>
<dbReference type="RefSeq" id="XP_014160014.1">
    <property type="nucleotide sequence ID" value="XM_014304539.1"/>
</dbReference>
<keyword evidence="8" id="KW-0479">Metal-binding</keyword>
<evidence type="ECO:0000256" key="4">
    <source>
        <dbReference type="ARBA" id="ARBA00012821"/>
    </source>
</evidence>
<feature type="compositionally biased region" description="Acidic residues" evidence="15">
    <location>
        <begin position="369"/>
        <end position="384"/>
    </location>
</feature>
<dbReference type="InterPro" id="IPR013917">
    <property type="entry name" value="tRNA_wybutosine-synth"/>
</dbReference>
<gene>
    <name evidence="18" type="ORF">SARC_01728</name>
</gene>
<dbReference type="EMBL" id="KQ241667">
    <property type="protein sequence ID" value="KNC86112.1"/>
    <property type="molecule type" value="Genomic_DNA"/>
</dbReference>
<organism evidence="18 19">
    <name type="scientific">Sphaeroforma arctica JP610</name>
    <dbReference type="NCBI Taxonomy" id="667725"/>
    <lineage>
        <taxon>Eukaryota</taxon>
        <taxon>Ichthyosporea</taxon>
        <taxon>Ichthyophonida</taxon>
        <taxon>Sphaeroforma</taxon>
    </lineage>
</organism>
<name>A0A0L0GAT5_9EUKA</name>
<dbReference type="SFLD" id="SFLDS00029">
    <property type="entry name" value="Radical_SAM"/>
    <property type="match status" value="1"/>
</dbReference>
<evidence type="ECO:0000256" key="7">
    <source>
        <dbReference type="ARBA" id="ARBA00022694"/>
    </source>
</evidence>
<dbReference type="eggNOG" id="KOG1160">
    <property type="taxonomic scope" value="Eukaryota"/>
</dbReference>
<dbReference type="CDD" id="cd01335">
    <property type="entry name" value="Radical_SAM"/>
    <property type="match status" value="1"/>
</dbReference>
<evidence type="ECO:0000256" key="8">
    <source>
        <dbReference type="ARBA" id="ARBA00022723"/>
    </source>
</evidence>
<feature type="region of interest" description="Disordered" evidence="15">
    <location>
        <begin position="358"/>
        <end position="384"/>
    </location>
</feature>
<dbReference type="Pfam" id="PF00258">
    <property type="entry name" value="Flavodoxin_1"/>
    <property type="match status" value="1"/>
</dbReference>